<dbReference type="OrthoDB" id="5565075at2759"/>
<dbReference type="Pfam" id="PF00089">
    <property type="entry name" value="Trypsin"/>
    <property type="match status" value="1"/>
</dbReference>
<dbReference type="PROSITE" id="PS50240">
    <property type="entry name" value="TRYPSIN_DOM"/>
    <property type="match status" value="1"/>
</dbReference>
<evidence type="ECO:0000256" key="1">
    <source>
        <dbReference type="ARBA" id="ARBA00007664"/>
    </source>
</evidence>
<dbReference type="SMART" id="SM00020">
    <property type="entry name" value="Tryp_SPc"/>
    <property type="match status" value="1"/>
</dbReference>
<comment type="similarity">
    <text evidence="1">Belongs to the peptidase S1 family.</text>
</comment>
<keyword evidence="2 6" id="KW-0645">Protease</keyword>
<dbReference type="AlphaFoldDB" id="A0A0N0PCX7"/>
<evidence type="ECO:0000256" key="6">
    <source>
        <dbReference type="RuleBase" id="RU363034"/>
    </source>
</evidence>
<dbReference type="Gene3D" id="2.40.10.10">
    <property type="entry name" value="Trypsin-like serine proteases"/>
    <property type="match status" value="2"/>
</dbReference>
<dbReference type="PANTHER" id="PTHR24276:SF91">
    <property type="entry name" value="AT26814P-RELATED"/>
    <property type="match status" value="1"/>
</dbReference>
<evidence type="ECO:0000313" key="10">
    <source>
        <dbReference type="Proteomes" id="UP000053240"/>
    </source>
</evidence>
<dbReference type="EMBL" id="KQ460401">
    <property type="protein sequence ID" value="KPJ14971.1"/>
    <property type="molecule type" value="Genomic_DNA"/>
</dbReference>
<evidence type="ECO:0000256" key="3">
    <source>
        <dbReference type="ARBA" id="ARBA00022801"/>
    </source>
</evidence>
<evidence type="ECO:0000256" key="5">
    <source>
        <dbReference type="ARBA" id="ARBA00023157"/>
    </source>
</evidence>
<evidence type="ECO:0000313" key="9">
    <source>
        <dbReference type="EMBL" id="KPJ14971.1"/>
    </source>
</evidence>
<reference evidence="9 10" key="1">
    <citation type="journal article" date="2015" name="Nat. Commun.">
        <title>Outbred genome sequencing and CRISPR/Cas9 gene editing in butterflies.</title>
        <authorList>
            <person name="Li X."/>
            <person name="Fan D."/>
            <person name="Zhang W."/>
            <person name="Liu G."/>
            <person name="Zhang L."/>
            <person name="Zhao L."/>
            <person name="Fang X."/>
            <person name="Chen L."/>
            <person name="Dong Y."/>
            <person name="Chen Y."/>
            <person name="Ding Y."/>
            <person name="Zhao R."/>
            <person name="Feng M."/>
            <person name="Zhu Y."/>
            <person name="Feng Y."/>
            <person name="Jiang X."/>
            <person name="Zhu D."/>
            <person name="Xiang H."/>
            <person name="Feng X."/>
            <person name="Li S."/>
            <person name="Wang J."/>
            <person name="Zhang G."/>
            <person name="Kronforst M.R."/>
            <person name="Wang W."/>
        </authorList>
    </citation>
    <scope>NUCLEOTIDE SEQUENCE [LARGE SCALE GENOMIC DNA]</scope>
    <source>
        <strain evidence="9">Ya'a_city_454_Pm</strain>
        <tissue evidence="9">Whole body</tissue>
    </source>
</reference>
<proteinExistence type="inferred from homology"/>
<feature type="signal peptide" evidence="7">
    <location>
        <begin position="1"/>
        <end position="20"/>
    </location>
</feature>
<feature type="domain" description="Peptidase S1" evidence="8">
    <location>
        <begin position="54"/>
        <end position="283"/>
    </location>
</feature>
<keyword evidence="3 6" id="KW-0378">Hydrolase</keyword>
<dbReference type="SUPFAM" id="SSF50494">
    <property type="entry name" value="Trypsin-like serine proteases"/>
    <property type="match status" value="1"/>
</dbReference>
<dbReference type="InterPro" id="IPR001314">
    <property type="entry name" value="Peptidase_S1A"/>
</dbReference>
<keyword evidence="7" id="KW-0732">Signal</keyword>
<dbReference type="Proteomes" id="UP000053240">
    <property type="component" value="Unassembled WGS sequence"/>
</dbReference>
<evidence type="ECO:0000259" key="8">
    <source>
        <dbReference type="PROSITE" id="PS50240"/>
    </source>
</evidence>
<dbReference type="InterPro" id="IPR033116">
    <property type="entry name" value="TRYPSIN_SER"/>
</dbReference>
<dbReference type="PANTHER" id="PTHR24276">
    <property type="entry name" value="POLYSERASE-RELATED"/>
    <property type="match status" value="1"/>
</dbReference>
<dbReference type="InParanoid" id="A0A0N0PCX7"/>
<dbReference type="GO" id="GO:0006508">
    <property type="term" value="P:proteolysis"/>
    <property type="evidence" value="ECO:0007669"/>
    <property type="project" value="UniProtKB-KW"/>
</dbReference>
<feature type="chain" id="PRO_5005857355" evidence="7">
    <location>
        <begin position="21"/>
        <end position="283"/>
    </location>
</feature>
<dbReference type="PRINTS" id="PR00722">
    <property type="entry name" value="CHYMOTRYPSIN"/>
</dbReference>
<evidence type="ECO:0000256" key="2">
    <source>
        <dbReference type="ARBA" id="ARBA00022670"/>
    </source>
</evidence>
<protein>
    <submittedName>
        <fullName evidence="9">Collagenase</fullName>
    </submittedName>
</protein>
<evidence type="ECO:0000256" key="4">
    <source>
        <dbReference type="ARBA" id="ARBA00022825"/>
    </source>
</evidence>
<keyword evidence="10" id="KW-1185">Reference proteome</keyword>
<dbReference type="InterPro" id="IPR001254">
    <property type="entry name" value="Trypsin_dom"/>
</dbReference>
<keyword evidence="4 6" id="KW-0720">Serine protease</keyword>
<evidence type="ECO:0000256" key="7">
    <source>
        <dbReference type="SAM" id="SignalP"/>
    </source>
</evidence>
<dbReference type="PROSITE" id="PS00135">
    <property type="entry name" value="TRYPSIN_SER"/>
    <property type="match status" value="1"/>
</dbReference>
<sequence>MKLFLVVLCGVAALASQSAAEEPILLHYHDNAGVPLAELIRQSEEAADFDGSRIAGGSLANLGQYPYLGGLVITLSDGRTSVCGSTLLTNTRLVTAAHCWFDGRNNARQLTVVLGSARLFSGGTRINTNNVQIHASYNSGNLRNDVAIISTSHISYGNNIRNIGLASGSNQFAGTWAWAAGFGRTGNNAAIGNNQALSHVQLQVITNSVCAQTYGTNAIVASTLCTSGAGSRGVCPGDSGGPLVANNQLIGVTSFTAQRGCQAGLPSGFARVTSFHSWITSRI</sequence>
<dbReference type="FunCoup" id="A0A0N0PCX7">
    <property type="interactions" value="53"/>
</dbReference>
<keyword evidence="5" id="KW-1015">Disulfide bond</keyword>
<gene>
    <name evidence="9" type="ORF">RR48_02712</name>
</gene>
<dbReference type="PROSITE" id="PS00134">
    <property type="entry name" value="TRYPSIN_HIS"/>
    <property type="match status" value="1"/>
</dbReference>
<dbReference type="CDD" id="cd00190">
    <property type="entry name" value="Tryp_SPc"/>
    <property type="match status" value="1"/>
</dbReference>
<dbReference type="GO" id="GO:0004252">
    <property type="term" value="F:serine-type endopeptidase activity"/>
    <property type="evidence" value="ECO:0007669"/>
    <property type="project" value="InterPro"/>
</dbReference>
<name>A0A0N0PCX7_PAPMA</name>
<dbReference type="OMA" id="AVEQVHP"/>
<dbReference type="InterPro" id="IPR018114">
    <property type="entry name" value="TRYPSIN_HIS"/>
</dbReference>
<dbReference type="InterPro" id="IPR050430">
    <property type="entry name" value="Peptidase_S1"/>
</dbReference>
<dbReference type="KEGG" id="pmac:106710908"/>
<dbReference type="InterPro" id="IPR043504">
    <property type="entry name" value="Peptidase_S1_PA_chymotrypsin"/>
</dbReference>
<accession>A0A0N0PCX7</accession>
<organism evidence="9 10">
    <name type="scientific">Papilio machaon</name>
    <name type="common">Old World swallowtail butterfly</name>
    <dbReference type="NCBI Taxonomy" id="76193"/>
    <lineage>
        <taxon>Eukaryota</taxon>
        <taxon>Metazoa</taxon>
        <taxon>Ecdysozoa</taxon>
        <taxon>Arthropoda</taxon>
        <taxon>Hexapoda</taxon>
        <taxon>Insecta</taxon>
        <taxon>Pterygota</taxon>
        <taxon>Neoptera</taxon>
        <taxon>Endopterygota</taxon>
        <taxon>Lepidoptera</taxon>
        <taxon>Glossata</taxon>
        <taxon>Ditrysia</taxon>
        <taxon>Papilionoidea</taxon>
        <taxon>Papilionidae</taxon>
        <taxon>Papilioninae</taxon>
        <taxon>Papilio</taxon>
    </lineage>
</organism>
<dbReference type="STRING" id="76193.A0A0N0PCX7"/>
<dbReference type="InterPro" id="IPR009003">
    <property type="entry name" value="Peptidase_S1_PA"/>
</dbReference>